<dbReference type="SMR" id="B4H0L6"/>
<gene>
    <name evidence="3" type="primary">Dper\GL15006</name>
    <name evidence="3" type="ORF">Dper_GL15006</name>
</gene>
<dbReference type="STRING" id="7234.B4H0L6"/>
<dbReference type="PhylomeDB" id="B4H0L6"/>
<protein>
    <submittedName>
        <fullName evidence="3">GL15006</fullName>
    </submittedName>
</protein>
<dbReference type="InterPro" id="IPR002999">
    <property type="entry name" value="Tudor"/>
</dbReference>
<dbReference type="Gene3D" id="2.40.50.90">
    <property type="match status" value="1"/>
</dbReference>
<dbReference type="Gene3D" id="2.30.30.140">
    <property type="match status" value="1"/>
</dbReference>
<name>B4H0L6_DROPE</name>
<dbReference type="eggNOG" id="KOG1721">
    <property type="taxonomic scope" value="Eukaryota"/>
</dbReference>
<dbReference type="Pfam" id="PF00567">
    <property type="entry name" value="TUDOR"/>
    <property type="match status" value="1"/>
</dbReference>
<feature type="region of interest" description="Disordered" evidence="1">
    <location>
        <begin position="240"/>
        <end position="259"/>
    </location>
</feature>
<evidence type="ECO:0000313" key="4">
    <source>
        <dbReference type="Proteomes" id="UP000008744"/>
    </source>
</evidence>
<dbReference type="SUPFAM" id="SSF63748">
    <property type="entry name" value="Tudor/PWWP/MBT"/>
    <property type="match status" value="1"/>
</dbReference>
<dbReference type="EMBL" id="CH479200">
    <property type="protein sequence ID" value="EDW29811.1"/>
    <property type="molecule type" value="Genomic_DNA"/>
</dbReference>
<dbReference type="CDD" id="cd20379">
    <property type="entry name" value="Tudor_dTUD-like"/>
    <property type="match status" value="1"/>
</dbReference>
<organism evidence="4">
    <name type="scientific">Drosophila persimilis</name>
    <name type="common">Fruit fly</name>
    <dbReference type="NCBI Taxonomy" id="7234"/>
    <lineage>
        <taxon>Eukaryota</taxon>
        <taxon>Metazoa</taxon>
        <taxon>Ecdysozoa</taxon>
        <taxon>Arthropoda</taxon>
        <taxon>Hexapoda</taxon>
        <taxon>Insecta</taxon>
        <taxon>Pterygota</taxon>
        <taxon>Neoptera</taxon>
        <taxon>Endopterygota</taxon>
        <taxon>Diptera</taxon>
        <taxon>Brachycera</taxon>
        <taxon>Muscomorpha</taxon>
        <taxon>Ephydroidea</taxon>
        <taxon>Drosophilidae</taxon>
        <taxon>Drosophila</taxon>
        <taxon>Sophophora</taxon>
    </lineage>
</organism>
<proteinExistence type="predicted"/>
<keyword evidence="4" id="KW-1185">Reference proteome</keyword>
<feature type="domain" description="Tudor" evidence="2">
    <location>
        <begin position="114"/>
        <end position="171"/>
    </location>
</feature>
<dbReference type="AlphaFoldDB" id="B4H0L6"/>
<dbReference type="SMART" id="SM00333">
    <property type="entry name" value="TUDOR"/>
    <property type="match status" value="1"/>
</dbReference>
<dbReference type="PROSITE" id="PS50304">
    <property type="entry name" value="TUDOR"/>
    <property type="match status" value="1"/>
</dbReference>
<dbReference type="InterPro" id="IPR035437">
    <property type="entry name" value="SNase_OB-fold_sf"/>
</dbReference>
<dbReference type="GO" id="GO:0005737">
    <property type="term" value="C:cytoplasm"/>
    <property type="evidence" value="ECO:0007669"/>
    <property type="project" value="UniProtKB-ARBA"/>
</dbReference>
<evidence type="ECO:0000313" key="3">
    <source>
        <dbReference type="EMBL" id="EDW29811.1"/>
    </source>
</evidence>
<dbReference type="OrthoDB" id="10052065at2759"/>
<reference evidence="3 4" key="1">
    <citation type="journal article" date="2007" name="Nature">
        <title>Evolution of genes and genomes on the Drosophila phylogeny.</title>
        <authorList>
            <consortium name="Drosophila 12 Genomes Consortium"/>
            <person name="Clark A.G."/>
            <person name="Eisen M.B."/>
            <person name="Smith D.R."/>
            <person name="Bergman C.M."/>
            <person name="Oliver B."/>
            <person name="Markow T.A."/>
            <person name="Kaufman T.C."/>
            <person name="Kellis M."/>
            <person name="Gelbart W."/>
            <person name="Iyer V.N."/>
            <person name="Pollard D.A."/>
            <person name="Sackton T.B."/>
            <person name="Larracuente A.M."/>
            <person name="Singh N.D."/>
            <person name="Abad J.P."/>
            <person name="Abt D.N."/>
            <person name="Adryan B."/>
            <person name="Aguade M."/>
            <person name="Akashi H."/>
            <person name="Anderson W.W."/>
            <person name="Aquadro C.F."/>
            <person name="Ardell D.H."/>
            <person name="Arguello R."/>
            <person name="Artieri C.G."/>
            <person name="Barbash D.A."/>
            <person name="Barker D."/>
            <person name="Barsanti P."/>
            <person name="Batterham P."/>
            <person name="Batzoglou S."/>
            <person name="Begun D."/>
            <person name="Bhutkar A."/>
            <person name="Blanco E."/>
            <person name="Bosak S.A."/>
            <person name="Bradley R.K."/>
            <person name="Brand A.D."/>
            <person name="Brent M.R."/>
            <person name="Brooks A.N."/>
            <person name="Brown R.H."/>
            <person name="Butlin R.K."/>
            <person name="Caggese C."/>
            <person name="Calvi B.R."/>
            <person name="Bernardo de Carvalho A."/>
            <person name="Caspi A."/>
            <person name="Castrezana S."/>
            <person name="Celniker S.E."/>
            <person name="Chang J.L."/>
            <person name="Chapple C."/>
            <person name="Chatterji S."/>
            <person name="Chinwalla A."/>
            <person name="Civetta A."/>
            <person name="Clifton S.W."/>
            <person name="Comeron J.M."/>
            <person name="Costello J.C."/>
            <person name="Coyne J.A."/>
            <person name="Daub J."/>
            <person name="David R.G."/>
            <person name="Delcher A.L."/>
            <person name="Delehaunty K."/>
            <person name="Do C.B."/>
            <person name="Ebling H."/>
            <person name="Edwards K."/>
            <person name="Eickbush T."/>
            <person name="Evans J.D."/>
            <person name="Filipski A."/>
            <person name="Findeiss S."/>
            <person name="Freyhult E."/>
            <person name="Fulton L."/>
            <person name="Fulton R."/>
            <person name="Garcia A.C."/>
            <person name="Gardiner A."/>
            <person name="Garfield D.A."/>
            <person name="Garvin B.E."/>
            <person name="Gibson G."/>
            <person name="Gilbert D."/>
            <person name="Gnerre S."/>
            <person name="Godfrey J."/>
            <person name="Good R."/>
            <person name="Gotea V."/>
            <person name="Gravely B."/>
            <person name="Greenberg A.J."/>
            <person name="Griffiths-Jones S."/>
            <person name="Gross S."/>
            <person name="Guigo R."/>
            <person name="Gustafson E.A."/>
            <person name="Haerty W."/>
            <person name="Hahn M.W."/>
            <person name="Halligan D.L."/>
            <person name="Halpern A.L."/>
            <person name="Halter G.M."/>
            <person name="Han M.V."/>
            <person name="Heger A."/>
            <person name="Hillier L."/>
            <person name="Hinrichs A.S."/>
            <person name="Holmes I."/>
            <person name="Hoskins R.A."/>
            <person name="Hubisz M.J."/>
            <person name="Hultmark D."/>
            <person name="Huntley M.A."/>
            <person name="Jaffe D.B."/>
            <person name="Jagadeeshan S."/>
            <person name="Jeck W.R."/>
            <person name="Johnson J."/>
            <person name="Jones C.D."/>
            <person name="Jordan W.C."/>
            <person name="Karpen G.H."/>
            <person name="Kataoka E."/>
            <person name="Keightley P.D."/>
            <person name="Kheradpour P."/>
            <person name="Kirkness E.F."/>
            <person name="Koerich L.B."/>
            <person name="Kristiansen K."/>
            <person name="Kudrna D."/>
            <person name="Kulathinal R.J."/>
            <person name="Kumar S."/>
            <person name="Kwok R."/>
            <person name="Lander E."/>
            <person name="Langley C.H."/>
            <person name="Lapoint R."/>
            <person name="Lazzaro B.P."/>
            <person name="Lee S.J."/>
            <person name="Levesque L."/>
            <person name="Li R."/>
            <person name="Lin C.F."/>
            <person name="Lin M.F."/>
            <person name="Lindblad-Toh K."/>
            <person name="Llopart A."/>
            <person name="Long M."/>
            <person name="Low L."/>
            <person name="Lozovsky E."/>
            <person name="Lu J."/>
            <person name="Luo M."/>
            <person name="Machado C.A."/>
            <person name="Makalowski W."/>
            <person name="Marzo M."/>
            <person name="Matsuda M."/>
            <person name="Matzkin L."/>
            <person name="McAllister B."/>
            <person name="McBride C.S."/>
            <person name="McKernan B."/>
            <person name="McKernan K."/>
            <person name="Mendez-Lago M."/>
            <person name="Minx P."/>
            <person name="Mollenhauer M.U."/>
            <person name="Montooth K."/>
            <person name="Mount S.M."/>
            <person name="Mu X."/>
            <person name="Myers E."/>
            <person name="Negre B."/>
            <person name="Newfeld S."/>
            <person name="Nielsen R."/>
            <person name="Noor M.A."/>
            <person name="O'Grady P."/>
            <person name="Pachter L."/>
            <person name="Papaceit M."/>
            <person name="Parisi M.J."/>
            <person name="Parisi M."/>
            <person name="Parts L."/>
            <person name="Pedersen J.S."/>
            <person name="Pesole G."/>
            <person name="Phillippy A.M."/>
            <person name="Ponting C.P."/>
            <person name="Pop M."/>
            <person name="Porcelli D."/>
            <person name="Powell J.R."/>
            <person name="Prohaska S."/>
            <person name="Pruitt K."/>
            <person name="Puig M."/>
            <person name="Quesneville H."/>
            <person name="Ram K.R."/>
            <person name="Rand D."/>
            <person name="Rasmussen M.D."/>
            <person name="Reed L.K."/>
            <person name="Reenan R."/>
            <person name="Reily A."/>
            <person name="Remington K.A."/>
            <person name="Rieger T.T."/>
            <person name="Ritchie M.G."/>
            <person name="Robin C."/>
            <person name="Rogers Y.H."/>
            <person name="Rohde C."/>
            <person name="Rozas J."/>
            <person name="Rubenfield M.J."/>
            <person name="Ruiz A."/>
            <person name="Russo S."/>
            <person name="Salzberg S.L."/>
            <person name="Sanchez-Gracia A."/>
            <person name="Saranga D.J."/>
            <person name="Sato H."/>
            <person name="Schaeffer S.W."/>
            <person name="Schatz M.C."/>
            <person name="Schlenke T."/>
            <person name="Schwartz R."/>
            <person name="Segarra C."/>
            <person name="Singh R.S."/>
            <person name="Sirot L."/>
            <person name="Sirota M."/>
            <person name="Sisneros N.B."/>
            <person name="Smith C.D."/>
            <person name="Smith T.F."/>
            <person name="Spieth J."/>
            <person name="Stage D.E."/>
            <person name="Stark A."/>
            <person name="Stephan W."/>
            <person name="Strausberg R.L."/>
            <person name="Strempel S."/>
            <person name="Sturgill D."/>
            <person name="Sutton G."/>
            <person name="Sutton G.G."/>
            <person name="Tao W."/>
            <person name="Teichmann S."/>
            <person name="Tobari Y.N."/>
            <person name="Tomimura Y."/>
            <person name="Tsolas J.M."/>
            <person name="Valente V.L."/>
            <person name="Venter E."/>
            <person name="Venter J.C."/>
            <person name="Vicario S."/>
            <person name="Vieira F.G."/>
            <person name="Vilella A.J."/>
            <person name="Villasante A."/>
            <person name="Walenz B."/>
            <person name="Wang J."/>
            <person name="Wasserman M."/>
            <person name="Watts T."/>
            <person name="Wilson D."/>
            <person name="Wilson R.K."/>
            <person name="Wing R.A."/>
            <person name="Wolfner M.F."/>
            <person name="Wong A."/>
            <person name="Wong G.K."/>
            <person name="Wu C.I."/>
            <person name="Wu G."/>
            <person name="Yamamoto D."/>
            <person name="Yang H.P."/>
            <person name="Yang S.P."/>
            <person name="Yorke J.A."/>
            <person name="Yoshida K."/>
            <person name="Zdobnov E."/>
            <person name="Zhang P."/>
            <person name="Zhang Y."/>
            <person name="Zimin A.V."/>
            <person name="Baldwin J."/>
            <person name="Abdouelleil A."/>
            <person name="Abdulkadir J."/>
            <person name="Abebe A."/>
            <person name="Abera B."/>
            <person name="Abreu J."/>
            <person name="Acer S.C."/>
            <person name="Aftuck L."/>
            <person name="Alexander A."/>
            <person name="An P."/>
            <person name="Anderson E."/>
            <person name="Anderson S."/>
            <person name="Arachi H."/>
            <person name="Azer M."/>
            <person name="Bachantsang P."/>
            <person name="Barry A."/>
            <person name="Bayul T."/>
            <person name="Berlin A."/>
            <person name="Bessette D."/>
            <person name="Bloom T."/>
            <person name="Blye J."/>
            <person name="Boguslavskiy L."/>
            <person name="Bonnet C."/>
            <person name="Boukhgalter B."/>
            <person name="Bourzgui I."/>
            <person name="Brown A."/>
            <person name="Cahill P."/>
            <person name="Channer S."/>
            <person name="Cheshatsang Y."/>
            <person name="Chuda L."/>
            <person name="Citroen M."/>
            <person name="Collymore A."/>
            <person name="Cooke P."/>
            <person name="Costello M."/>
            <person name="D'Aco K."/>
            <person name="Daza R."/>
            <person name="De Haan G."/>
            <person name="DeGray S."/>
            <person name="DeMaso C."/>
            <person name="Dhargay N."/>
            <person name="Dooley K."/>
            <person name="Dooley E."/>
            <person name="Doricent M."/>
            <person name="Dorje P."/>
            <person name="Dorjee K."/>
            <person name="Dupes A."/>
            <person name="Elong R."/>
            <person name="Falk J."/>
            <person name="Farina A."/>
            <person name="Faro S."/>
            <person name="Ferguson D."/>
            <person name="Fisher S."/>
            <person name="Foley C.D."/>
            <person name="Franke A."/>
            <person name="Friedrich D."/>
            <person name="Gadbois L."/>
            <person name="Gearin G."/>
            <person name="Gearin C.R."/>
            <person name="Giannoukos G."/>
            <person name="Goode T."/>
            <person name="Graham J."/>
            <person name="Grandbois E."/>
            <person name="Grewal S."/>
            <person name="Gyaltsen K."/>
            <person name="Hafez N."/>
            <person name="Hagos B."/>
            <person name="Hall J."/>
            <person name="Henson C."/>
            <person name="Hollinger A."/>
            <person name="Honan T."/>
            <person name="Huard M.D."/>
            <person name="Hughes L."/>
            <person name="Hurhula B."/>
            <person name="Husby M.E."/>
            <person name="Kamat A."/>
            <person name="Kanga B."/>
            <person name="Kashin S."/>
            <person name="Khazanovich D."/>
            <person name="Kisner P."/>
            <person name="Lance K."/>
            <person name="Lara M."/>
            <person name="Lee W."/>
            <person name="Lennon N."/>
            <person name="Letendre F."/>
            <person name="LeVine R."/>
            <person name="Lipovsky A."/>
            <person name="Liu X."/>
            <person name="Liu J."/>
            <person name="Liu S."/>
            <person name="Lokyitsang T."/>
            <person name="Lokyitsang Y."/>
            <person name="Lubonja R."/>
            <person name="Lui A."/>
            <person name="MacDonald P."/>
            <person name="Magnisalis V."/>
            <person name="Maru K."/>
            <person name="Matthews C."/>
            <person name="McCusker W."/>
            <person name="McDonough S."/>
            <person name="Mehta T."/>
            <person name="Meldrim J."/>
            <person name="Meneus L."/>
            <person name="Mihai O."/>
            <person name="Mihalev A."/>
            <person name="Mihova T."/>
            <person name="Mittelman R."/>
            <person name="Mlenga V."/>
            <person name="Montmayeur A."/>
            <person name="Mulrain L."/>
            <person name="Navidi A."/>
            <person name="Naylor J."/>
            <person name="Negash T."/>
            <person name="Nguyen T."/>
            <person name="Nguyen N."/>
            <person name="Nicol R."/>
            <person name="Norbu C."/>
            <person name="Norbu N."/>
            <person name="Novod N."/>
            <person name="O'Neill B."/>
            <person name="Osman S."/>
            <person name="Markiewicz E."/>
            <person name="Oyono O.L."/>
            <person name="Patti C."/>
            <person name="Phunkhang P."/>
            <person name="Pierre F."/>
            <person name="Priest M."/>
            <person name="Raghuraman S."/>
            <person name="Rege F."/>
            <person name="Reyes R."/>
            <person name="Rise C."/>
            <person name="Rogov P."/>
            <person name="Ross K."/>
            <person name="Ryan E."/>
            <person name="Settipalli S."/>
            <person name="Shea T."/>
            <person name="Sherpa N."/>
            <person name="Shi L."/>
            <person name="Shih D."/>
            <person name="Sparrow T."/>
            <person name="Spaulding J."/>
            <person name="Stalker J."/>
            <person name="Stange-Thomann N."/>
            <person name="Stavropoulos S."/>
            <person name="Stone C."/>
            <person name="Strader C."/>
            <person name="Tesfaye S."/>
            <person name="Thomson T."/>
            <person name="Thoulutsang Y."/>
            <person name="Thoulutsang D."/>
            <person name="Topham K."/>
            <person name="Topping I."/>
            <person name="Tsamla T."/>
            <person name="Vassiliev H."/>
            <person name="Vo A."/>
            <person name="Wangchuk T."/>
            <person name="Wangdi T."/>
            <person name="Weiand M."/>
            <person name="Wilkinson J."/>
            <person name="Wilson A."/>
            <person name="Yadav S."/>
            <person name="Young G."/>
            <person name="Yu Q."/>
            <person name="Zembek L."/>
            <person name="Zhong D."/>
            <person name="Zimmer A."/>
            <person name="Zwirko Z."/>
            <person name="Jaffe D.B."/>
            <person name="Alvarez P."/>
            <person name="Brockman W."/>
            <person name="Butler J."/>
            <person name="Chin C."/>
            <person name="Gnerre S."/>
            <person name="Grabherr M."/>
            <person name="Kleber M."/>
            <person name="Mauceli E."/>
            <person name="MacCallum I."/>
        </authorList>
    </citation>
    <scope>NUCLEOTIDE SEQUENCE [LARGE SCALE GENOMIC DNA]</scope>
    <source>
        <strain evidence="4">MSH-3 / Tucson 14011-0111.49</strain>
    </source>
</reference>
<evidence type="ECO:0000259" key="2">
    <source>
        <dbReference type="PROSITE" id="PS50304"/>
    </source>
</evidence>
<evidence type="ECO:0000256" key="1">
    <source>
        <dbReference type="SAM" id="MobiDB-lite"/>
    </source>
</evidence>
<sequence>MSAMAASRCPTPFAFPFTPLGLSLFDIDPSRILSLLHHQTWLAEEALRDLEVVDALPETVFDTPLVRELGKIVKMLITYVSTTTVVYAQHVDGSPPLVWTKDDVLRAKSQFKRKPHMLDIVLAHYNDGCYYRAQIIEESDNDYKIFYVDYGNTEFVTLSALVPCGDFDRMRPHRAVSCYIEGVVPKSSLSRKKAVECMEYLKSKILNVEEDVMLVSRLHDCFEIRFLGDNADLPENLMKRGYAQPNEDGPTPYDSDLDQ</sequence>
<dbReference type="HOGENOM" id="CLU_1074682_0_0_1"/>
<accession>B4H0L6</accession>
<dbReference type="Proteomes" id="UP000008744">
    <property type="component" value="Unassembled WGS sequence"/>
</dbReference>